<proteinExistence type="predicted"/>
<evidence type="ECO:0000313" key="2">
    <source>
        <dbReference type="EMBL" id="BEQ14498.1"/>
    </source>
</evidence>
<dbReference type="RefSeq" id="WP_338606202.1">
    <property type="nucleotide sequence ID" value="NZ_AP028679.1"/>
</dbReference>
<sequence length="466" mass="53409">MQRIPIDRFAEALFVLDDGRPMCLEDWQRERVFEPVFDTMDDRGLRQFNEALIGLPKKNSKSTMAALVACYGLLADGEPEPEIYGVAGDKDQARVIFRQTSRAIQRSPVLLNEVRIYKDVIERKDGTGFYRVLSADAPTAHGLNPHFVIFDELWNQRSYDLYEALTHSPVRRQPLHFIVTYAGYEQYEGNLLWDLYQRGLRGDDPRFYFIWSHENLASWITAEYLEQQRRRLPEHVFQRLHENRWTSGSSAFLPRDDVDLAITPRLGQTWAPGGGHAFSVGVDLGLANDATVVTTVHYDRDSGKVVLDNVKTWRGSKLQKVRIEDVEDHLMNLHENFPGVRVSADPWQAVNSIQRLKERGLKVEEFVFSPSNITRLTQNLFSLFKDRRIEIFDYPDLIKELVSVKVVEKSYGYRIDHESGAHDDHVISLGMAALAAVSKAQRKIRARWLDGDDELPAAFSRASGGF</sequence>
<dbReference type="InterPro" id="IPR027417">
    <property type="entry name" value="P-loop_NTPase"/>
</dbReference>
<dbReference type="InterPro" id="IPR046461">
    <property type="entry name" value="TerL_ATPase"/>
</dbReference>
<gene>
    <name evidence="2" type="ORF">FAK_15640</name>
</gene>
<evidence type="ECO:0000259" key="1">
    <source>
        <dbReference type="Pfam" id="PF03354"/>
    </source>
</evidence>
<dbReference type="Pfam" id="PF03354">
    <property type="entry name" value="TerL_ATPase"/>
    <property type="match status" value="1"/>
</dbReference>
<evidence type="ECO:0000313" key="3">
    <source>
        <dbReference type="Proteomes" id="UP001366166"/>
    </source>
</evidence>
<feature type="domain" description="Terminase large subunit-like ATPase" evidence="1">
    <location>
        <begin position="44"/>
        <end position="185"/>
    </location>
</feature>
<dbReference type="InterPro" id="IPR005021">
    <property type="entry name" value="Terminase_largesu-like"/>
</dbReference>
<dbReference type="Proteomes" id="UP001366166">
    <property type="component" value="Chromosome"/>
</dbReference>
<dbReference type="Gene3D" id="3.40.50.300">
    <property type="entry name" value="P-loop containing nucleotide triphosphate hydrolases"/>
    <property type="match status" value="1"/>
</dbReference>
<dbReference type="PANTHER" id="PTHR41287">
    <property type="match status" value="1"/>
</dbReference>
<dbReference type="KEGG" id="dmp:FAK_15640"/>
<protein>
    <recommendedName>
        <fullName evidence="1">Terminase large subunit-like ATPase domain-containing protein</fullName>
    </recommendedName>
</protein>
<name>A0AAU9EBM8_9BACT</name>
<keyword evidence="3" id="KW-1185">Reference proteome</keyword>
<dbReference type="EMBL" id="AP028679">
    <property type="protein sequence ID" value="BEQ14498.1"/>
    <property type="molecule type" value="Genomic_DNA"/>
</dbReference>
<reference evidence="3" key="1">
    <citation type="journal article" date="2023" name="Arch. Microbiol.">
        <title>Desulfoferula mesophilus gen. nov. sp. nov., a mesophilic sulfate-reducing bacterium isolated from a brackish lake sediment.</title>
        <authorList>
            <person name="Watanabe T."/>
            <person name="Yabe T."/>
            <person name="Tsuji J.M."/>
            <person name="Fukui M."/>
        </authorList>
    </citation>
    <scope>NUCLEOTIDE SEQUENCE [LARGE SCALE GENOMIC DNA]</scope>
    <source>
        <strain evidence="3">12FAK</strain>
    </source>
</reference>
<dbReference type="AlphaFoldDB" id="A0AAU9EBM8"/>
<organism evidence="2 3">
    <name type="scientific">Desulfoferula mesophila</name>
    <dbReference type="NCBI Taxonomy" id="3058419"/>
    <lineage>
        <taxon>Bacteria</taxon>
        <taxon>Pseudomonadati</taxon>
        <taxon>Thermodesulfobacteriota</taxon>
        <taxon>Desulfarculia</taxon>
        <taxon>Desulfarculales</taxon>
        <taxon>Desulfarculaceae</taxon>
        <taxon>Desulfoferula</taxon>
    </lineage>
</organism>
<dbReference type="Gene3D" id="3.30.420.240">
    <property type="match status" value="1"/>
</dbReference>
<dbReference type="PANTHER" id="PTHR41287:SF1">
    <property type="entry name" value="PROTEIN YMFN"/>
    <property type="match status" value="1"/>
</dbReference>
<accession>A0AAU9EBM8</accession>